<dbReference type="Gene3D" id="3.40.50.880">
    <property type="match status" value="1"/>
</dbReference>
<dbReference type="GO" id="GO:0005524">
    <property type="term" value="F:ATP binding"/>
    <property type="evidence" value="ECO:0007669"/>
    <property type="project" value="UniProtKB-KW"/>
</dbReference>
<dbReference type="PROSITE" id="PS51274">
    <property type="entry name" value="GATASE_COBBQ"/>
    <property type="match status" value="1"/>
</dbReference>
<keyword evidence="7" id="KW-0460">Magnesium</keyword>
<evidence type="ECO:0000256" key="1">
    <source>
        <dbReference type="ARBA" id="ARBA00001946"/>
    </source>
</evidence>
<evidence type="ECO:0000313" key="12">
    <source>
        <dbReference type="Proteomes" id="UP000195386"/>
    </source>
</evidence>
<gene>
    <name evidence="11" type="ORF">B5F97_11595</name>
</gene>
<evidence type="ECO:0000256" key="4">
    <source>
        <dbReference type="ARBA" id="ARBA00022598"/>
    </source>
</evidence>
<evidence type="ECO:0000256" key="7">
    <source>
        <dbReference type="ARBA" id="ARBA00022842"/>
    </source>
</evidence>
<dbReference type="CDD" id="cd05388">
    <property type="entry name" value="CobB_N"/>
    <property type="match status" value="1"/>
</dbReference>
<evidence type="ECO:0000256" key="5">
    <source>
        <dbReference type="ARBA" id="ARBA00022741"/>
    </source>
</evidence>
<evidence type="ECO:0000256" key="8">
    <source>
        <dbReference type="ARBA" id="ARBA00022962"/>
    </source>
</evidence>
<evidence type="ECO:0000313" key="11">
    <source>
        <dbReference type="EMBL" id="OUO00625.1"/>
    </source>
</evidence>
<evidence type="ECO:0000259" key="10">
    <source>
        <dbReference type="Pfam" id="PF07685"/>
    </source>
</evidence>
<keyword evidence="5" id="KW-0547">Nucleotide-binding</keyword>
<reference evidence="12" key="1">
    <citation type="submission" date="2017-04" db="EMBL/GenBank/DDBJ databases">
        <title>Function of individual gut microbiota members based on whole genome sequencing of pure cultures obtained from chicken caecum.</title>
        <authorList>
            <person name="Medvecky M."/>
            <person name="Cejkova D."/>
            <person name="Polansky O."/>
            <person name="Karasova D."/>
            <person name="Kubasova T."/>
            <person name="Cizek A."/>
            <person name="Rychlik I."/>
        </authorList>
    </citation>
    <scope>NUCLEOTIDE SEQUENCE [LARGE SCALE GENOMIC DNA]</scope>
    <source>
        <strain evidence="12">An43</strain>
    </source>
</reference>
<comment type="pathway">
    <text evidence="2">Cofactor biosynthesis; adenosylcobalamin biosynthesis.</text>
</comment>
<dbReference type="InterPro" id="IPR027417">
    <property type="entry name" value="P-loop_NTPase"/>
</dbReference>
<dbReference type="SUPFAM" id="SSF52317">
    <property type="entry name" value="Class I glutamine amidotransferase-like"/>
    <property type="match status" value="1"/>
</dbReference>
<dbReference type="PANTHER" id="PTHR43873">
    <property type="entry name" value="COBYRINATE A,C-DIAMIDE SYNTHASE"/>
    <property type="match status" value="1"/>
</dbReference>
<dbReference type="Proteomes" id="UP000195386">
    <property type="component" value="Unassembled WGS sequence"/>
</dbReference>
<dbReference type="GO" id="GO:0009236">
    <property type="term" value="P:cobalamin biosynthetic process"/>
    <property type="evidence" value="ECO:0007669"/>
    <property type="project" value="UniProtKB-KW"/>
</dbReference>
<dbReference type="InterPro" id="IPR029062">
    <property type="entry name" value="Class_I_gatase-like"/>
</dbReference>
<keyword evidence="8" id="KW-0315">Glutamine amidotransferase</keyword>
<accession>A0A1Y3YS17</accession>
<comment type="caution">
    <text evidence="11">The sequence shown here is derived from an EMBL/GenBank/DDBJ whole genome shotgun (WGS) entry which is preliminary data.</text>
</comment>
<keyword evidence="3" id="KW-0169">Cobalamin biosynthesis</keyword>
<evidence type="ECO:0000259" key="9">
    <source>
        <dbReference type="Pfam" id="PF01656"/>
    </source>
</evidence>
<keyword evidence="4" id="KW-0436">Ligase</keyword>
<dbReference type="InterPro" id="IPR011698">
    <property type="entry name" value="GATase_3"/>
</dbReference>
<dbReference type="NCBIfam" id="NF002204">
    <property type="entry name" value="PRK01077.1"/>
    <property type="match status" value="1"/>
</dbReference>
<keyword evidence="6" id="KW-0067">ATP-binding</keyword>
<name>A0A1Y3YS17_9BACE</name>
<dbReference type="InterPro" id="IPR002586">
    <property type="entry name" value="CobQ/CobB/MinD/ParA_Nub-bd_dom"/>
</dbReference>
<organism evidence="11 12">
    <name type="scientific">Bacteroides clarus</name>
    <dbReference type="NCBI Taxonomy" id="626929"/>
    <lineage>
        <taxon>Bacteria</taxon>
        <taxon>Pseudomonadati</taxon>
        <taxon>Bacteroidota</taxon>
        <taxon>Bacteroidia</taxon>
        <taxon>Bacteroidales</taxon>
        <taxon>Bacteroidaceae</taxon>
        <taxon>Bacteroides</taxon>
    </lineage>
</organism>
<evidence type="ECO:0000256" key="3">
    <source>
        <dbReference type="ARBA" id="ARBA00022573"/>
    </source>
</evidence>
<dbReference type="InterPro" id="IPR004484">
    <property type="entry name" value="CbiA/CobB_synth"/>
</dbReference>
<dbReference type="GO" id="GO:0042242">
    <property type="term" value="F:cobyrinic acid a,c-diamide synthase activity"/>
    <property type="evidence" value="ECO:0007669"/>
    <property type="project" value="InterPro"/>
</dbReference>
<dbReference type="Pfam" id="PF07685">
    <property type="entry name" value="GATase_3"/>
    <property type="match status" value="1"/>
</dbReference>
<evidence type="ECO:0000256" key="6">
    <source>
        <dbReference type="ARBA" id="ARBA00022840"/>
    </source>
</evidence>
<dbReference type="NCBIfam" id="TIGR00379">
    <property type="entry name" value="cobB"/>
    <property type="match status" value="1"/>
</dbReference>
<dbReference type="AlphaFoldDB" id="A0A1Y3YS17"/>
<proteinExistence type="predicted"/>
<comment type="cofactor">
    <cofactor evidence="1">
        <name>Mg(2+)</name>
        <dbReference type="ChEBI" id="CHEBI:18420"/>
    </cofactor>
</comment>
<feature type="domain" description="CobB/CobQ-like glutamine amidotransferase" evidence="10">
    <location>
        <begin position="254"/>
        <end position="450"/>
    </location>
</feature>
<dbReference type="SUPFAM" id="SSF52540">
    <property type="entry name" value="P-loop containing nucleoside triphosphate hydrolases"/>
    <property type="match status" value="1"/>
</dbReference>
<dbReference type="Gene3D" id="3.40.50.300">
    <property type="entry name" value="P-loop containing nucleotide triphosphate hydrolases"/>
    <property type="match status" value="1"/>
</dbReference>
<dbReference type="RefSeq" id="WP_087426358.1">
    <property type="nucleotide sequence ID" value="NZ_NFII01000010.1"/>
</dbReference>
<feature type="domain" description="CobQ/CobB/MinD/ParA nucleotide binding" evidence="9">
    <location>
        <begin position="8"/>
        <end position="185"/>
    </location>
</feature>
<sequence length="458" mass="51061">MRHIPQFLIAAPTSGSGKTTVSRGLMALLTQKGLAVQPFKCGPDYIDTKYHTAVCGRASVNLDTFMASGEHVRELYARRAASADACIVEGMMGMFDGYDRARGSSAEIARLLQLPVVLVVDAKSAAYSMAPLLSGFIHFRPEIRIAGVIFNRVGSPRHYEMLREVCDEVGVACLGYLPKTKALEQESRYLGLDFSRSEGTDAIGTLTGLLEQYVDWKLLLEKTALPLREMRGKGQDRVGGRKPGGLRISVARNEESFSFIYEEHLEILREMGSVSFFDPEKDVPISRDIDLLYLPGGYPEKHSVTLAGARQVKESVREYIESGGRTLAECGGLIYLSYAIGYDKREHEGGGCGFDRMAGVFPFYISNESAYRKLTLGYRSFDYKGQRLRGHEFHYTQFGKPGTAPDDSRKELYMPPTVAQVYNAKGQPVSTPVFRYKNTIASYTHLYWGETDIMKLFE</sequence>
<dbReference type="EMBL" id="NFII01000010">
    <property type="protein sequence ID" value="OUO00625.1"/>
    <property type="molecule type" value="Genomic_DNA"/>
</dbReference>
<protein>
    <submittedName>
        <fullName evidence="11">Cobyrinic acid a,c-diamide synthase</fullName>
    </submittedName>
</protein>
<dbReference type="Pfam" id="PF01656">
    <property type="entry name" value="CbiA"/>
    <property type="match status" value="1"/>
</dbReference>
<dbReference type="PANTHER" id="PTHR43873:SF1">
    <property type="entry name" value="COBYRINATE A,C-DIAMIDE SYNTHASE"/>
    <property type="match status" value="1"/>
</dbReference>
<evidence type="ECO:0000256" key="2">
    <source>
        <dbReference type="ARBA" id="ARBA00004953"/>
    </source>
</evidence>